<gene>
    <name evidence="2" type="ORF">GGX14DRAFT_553421</name>
</gene>
<keyword evidence="3" id="KW-1185">Reference proteome</keyword>
<accession>A0AAD6YU97</accession>
<evidence type="ECO:0000313" key="2">
    <source>
        <dbReference type="EMBL" id="KAJ7229917.1"/>
    </source>
</evidence>
<feature type="compositionally biased region" description="Pro residues" evidence="1">
    <location>
        <begin position="12"/>
        <end position="30"/>
    </location>
</feature>
<evidence type="ECO:0000313" key="3">
    <source>
        <dbReference type="Proteomes" id="UP001219525"/>
    </source>
</evidence>
<organism evidence="2 3">
    <name type="scientific">Mycena pura</name>
    <dbReference type="NCBI Taxonomy" id="153505"/>
    <lineage>
        <taxon>Eukaryota</taxon>
        <taxon>Fungi</taxon>
        <taxon>Dikarya</taxon>
        <taxon>Basidiomycota</taxon>
        <taxon>Agaricomycotina</taxon>
        <taxon>Agaricomycetes</taxon>
        <taxon>Agaricomycetidae</taxon>
        <taxon>Agaricales</taxon>
        <taxon>Marasmiineae</taxon>
        <taxon>Mycenaceae</taxon>
        <taxon>Mycena</taxon>
    </lineage>
</organism>
<feature type="region of interest" description="Disordered" evidence="1">
    <location>
        <begin position="76"/>
        <end position="102"/>
    </location>
</feature>
<feature type="compositionally biased region" description="Low complexity" evidence="1">
    <location>
        <begin position="1"/>
        <end position="11"/>
    </location>
</feature>
<protein>
    <submittedName>
        <fullName evidence="2">Uncharacterized protein</fullName>
    </submittedName>
</protein>
<evidence type="ECO:0000256" key="1">
    <source>
        <dbReference type="SAM" id="MobiDB-lite"/>
    </source>
</evidence>
<comment type="caution">
    <text evidence="2">The sequence shown here is derived from an EMBL/GenBank/DDBJ whole genome shotgun (WGS) entry which is preliminary data.</text>
</comment>
<name>A0AAD6YU97_9AGAR</name>
<proteinExistence type="predicted"/>
<dbReference type="AlphaFoldDB" id="A0AAD6YU97"/>
<reference evidence="2" key="1">
    <citation type="submission" date="2023-03" db="EMBL/GenBank/DDBJ databases">
        <title>Massive genome expansion in bonnet fungi (Mycena s.s.) driven by repeated elements and novel gene families across ecological guilds.</title>
        <authorList>
            <consortium name="Lawrence Berkeley National Laboratory"/>
            <person name="Harder C.B."/>
            <person name="Miyauchi S."/>
            <person name="Viragh M."/>
            <person name="Kuo A."/>
            <person name="Thoen E."/>
            <person name="Andreopoulos B."/>
            <person name="Lu D."/>
            <person name="Skrede I."/>
            <person name="Drula E."/>
            <person name="Henrissat B."/>
            <person name="Morin E."/>
            <person name="Kohler A."/>
            <person name="Barry K."/>
            <person name="LaButti K."/>
            <person name="Morin E."/>
            <person name="Salamov A."/>
            <person name="Lipzen A."/>
            <person name="Mereny Z."/>
            <person name="Hegedus B."/>
            <person name="Baldrian P."/>
            <person name="Stursova M."/>
            <person name="Weitz H."/>
            <person name="Taylor A."/>
            <person name="Grigoriev I.V."/>
            <person name="Nagy L.G."/>
            <person name="Martin F."/>
            <person name="Kauserud H."/>
        </authorList>
    </citation>
    <scope>NUCLEOTIDE SEQUENCE</scope>
    <source>
        <strain evidence="2">9144</strain>
    </source>
</reference>
<dbReference type="Proteomes" id="UP001219525">
    <property type="component" value="Unassembled WGS sequence"/>
</dbReference>
<dbReference type="EMBL" id="JARJCW010000001">
    <property type="protein sequence ID" value="KAJ7229917.1"/>
    <property type="molecule type" value="Genomic_DNA"/>
</dbReference>
<feature type="region of interest" description="Disordered" evidence="1">
    <location>
        <begin position="1"/>
        <end position="60"/>
    </location>
</feature>
<sequence>MSILAAASRLPTPAPAPTPAAHPQPHPRIVPAPHATRRRIQPPAACRLLPSRPRPPARVRTCNRTGRACACRTPAETLDSRSPCDSSEMSDEANKTQTTLDTAILEPSRASLKTVI</sequence>
<feature type="compositionally biased region" description="Low complexity" evidence="1">
    <location>
        <begin position="42"/>
        <end position="51"/>
    </location>
</feature>